<keyword evidence="9" id="KW-0472">Membrane</keyword>
<dbReference type="GO" id="GO:0015288">
    <property type="term" value="F:porin activity"/>
    <property type="evidence" value="ECO:0007669"/>
    <property type="project" value="UniProtKB-KW"/>
</dbReference>
<sequence>MVRKEICALACLGALSGTAMAQSSVTLYGIVDTTLRYTSHADASGGSRFQMADGLVTGDRIGFRGVEDLGGGNKAIFTLENGFSPANGTLLQGSREFGRQAFVGLSGQWGTLTMGRQYTVTHEMIASHDVFALANYAPDGIVGGNYSGARLDNTVKYRGAYGPFYFSAAFSFGNVPGDFHSGSSPAVGIGYGSGPWNFSVTYQVMNDVTTAFYGLPIDPSQQKVWSATGTYTFSNSQLYFGYVGSRIDVADYRDDTGYLAVNQQVFPWLHFIAAGWFDHMRHADQSGNRWTGTLMLDYLLSKRTDVYVEADYTKLSGVWTSTAAQPQFQTPFFGYSSQVGANIGLRHTF</sequence>
<keyword evidence="14" id="KW-1185">Reference proteome</keyword>
<dbReference type="STRING" id="416943.SAMN05445871_5945"/>
<dbReference type="InterPro" id="IPR001702">
    <property type="entry name" value="Porin_Gram-ve"/>
</dbReference>
<feature type="chain" id="PRO_5030029401" evidence="11">
    <location>
        <begin position="22"/>
        <end position="349"/>
    </location>
</feature>
<dbReference type="OrthoDB" id="9128909at2"/>
<dbReference type="PRINTS" id="PR00182">
    <property type="entry name" value="ECOLNEIPORIN"/>
</dbReference>
<evidence type="ECO:0000313" key="14">
    <source>
        <dbReference type="Proteomes" id="UP000199120"/>
    </source>
</evidence>
<dbReference type="InterPro" id="IPR050298">
    <property type="entry name" value="Gram-neg_bact_OMP"/>
</dbReference>
<evidence type="ECO:0000313" key="13">
    <source>
        <dbReference type="EMBL" id="SEM18321.1"/>
    </source>
</evidence>
<dbReference type="Proteomes" id="UP000199120">
    <property type="component" value="Unassembled WGS sequence"/>
</dbReference>
<evidence type="ECO:0000256" key="7">
    <source>
        <dbReference type="ARBA" id="ARBA00023065"/>
    </source>
</evidence>
<comment type="subunit">
    <text evidence="2">Homotrimer.</text>
</comment>
<dbReference type="GO" id="GO:0009279">
    <property type="term" value="C:cell outer membrane"/>
    <property type="evidence" value="ECO:0007669"/>
    <property type="project" value="UniProtKB-SubCell"/>
</dbReference>
<keyword evidence="10" id="KW-0998">Cell outer membrane</keyword>
<evidence type="ECO:0000256" key="9">
    <source>
        <dbReference type="ARBA" id="ARBA00023136"/>
    </source>
</evidence>
<evidence type="ECO:0000259" key="12">
    <source>
        <dbReference type="Pfam" id="PF13609"/>
    </source>
</evidence>
<evidence type="ECO:0000256" key="1">
    <source>
        <dbReference type="ARBA" id="ARBA00004571"/>
    </source>
</evidence>
<name>A0A1H7WA03_9BURK</name>
<evidence type="ECO:0000256" key="8">
    <source>
        <dbReference type="ARBA" id="ARBA00023114"/>
    </source>
</evidence>
<dbReference type="GO" id="GO:0034220">
    <property type="term" value="P:monoatomic ion transmembrane transport"/>
    <property type="evidence" value="ECO:0007669"/>
    <property type="project" value="InterPro"/>
</dbReference>
<feature type="domain" description="Porin" evidence="12">
    <location>
        <begin position="8"/>
        <end position="315"/>
    </location>
</feature>
<gene>
    <name evidence="13" type="ORF">SAMN05192542_1359</name>
</gene>
<proteinExistence type="predicted"/>
<keyword evidence="7" id="KW-0406">Ion transport</keyword>
<dbReference type="InterPro" id="IPR033900">
    <property type="entry name" value="Gram_neg_porin_domain"/>
</dbReference>
<keyword evidence="5" id="KW-0812">Transmembrane</keyword>
<dbReference type="PANTHER" id="PTHR34501">
    <property type="entry name" value="PROTEIN YDDL-RELATED"/>
    <property type="match status" value="1"/>
</dbReference>
<dbReference type="GO" id="GO:0046930">
    <property type="term" value="C:pore complex"/>
    <property type="evidence" value="ECO:0007669"/>
    <property type="project" value="UniProtKB-KW"/>
</dbReference>
<dbReference type="Gene3D" id="2.40.160.10">
    <property type="entry name" value="Porin"/>
    <property type="match status" value="1"/>
</dbReference>
<keyword evidence="8" id="KW-0626">Porin</keyword>
<organism evidence="13 14">
    <name type="scientific">Paraburkholderia caballeronis</name>
    <dbReference type="NCBI Taxonomy" id="416943"/>
    <lineage>
        <taxon>Bacteria</taxon>
        <taxon>Pseudomonadati</taxon>
        <taxon>Pseudomonadota</taxon>
        <taxon>Betaproteobacteria</taxon>
        <taxon>Burkholderiales</taxon>
        <taxon>Burkholderiaceae</taxon>
        <taxon>Paraburkholderia</taxon>
    </lineage>
</organism>
<comment type="subcellular location">
    <subcellularLocation>
        <location evidence="1">Cell outer membrane</location>
        <topology evidence="1">Multi-pass membrane protein</topology>
    </subcellularLocation>
</comment>
<dbReference type="SUPFAM" id="SSF56935">
    <property type="entry name" value="Porins"/>
    <property type="match status" value="1"/>
</dbReference>
<keyword evidence="3" id="KW-0813">Transport</keyword>
<evidence type="ECO:0000256" key="4">
    <source>
        <dbReference type="ARBA" id="ARBA00022452"/>
    </source>
</evidence>
<dbReference type="RefSeq" id="WP_090552472.1">
    <property type="nucleotide sequence ID" value="NZ_FNSR01000003.1"/>
</dbReference>
<dbReference type="EMBL" id="FOAJ01000035">
    <property type="protein sequence ID" value="SEM18321.1"/>
    <property type="molecule type" value="Genomic_DNA"/>
</dbReference>
<keyword evidence="4" id="KW-1134">Transmembrane beta strand</keyword>
<evidence type="ECO:0000256" key="2">
    <source>
        <dbReference type="ARBA" id="ARBA00011233"/>
    </source>
</evidence>
<evidence type="ECO:0000256" key="6">
    <source>
        <dbReference type="ARBA" id="ARBA00022729"/>
    </source>
</evidence>
<dbReference type="InterPro" id="IPR023614">
    <property type="entry name" value="Porin_dom_sf"/>
</dbReference>
<dbReference type="Pfam" id="PF13609">
    <property type="entry name" value="Porin_4"/>
    <property type="match status" value="1"/>
</dbReference>
<dbReference type="AlphaFoldDB" id="A0A1H7WA03"/>
<evidence type="ECO:0000256" key="10">
    <source>
        <dbReference type="ARBA" id="ARBA00023237"/>
    </source>
</evidence>
<dbReference type="PANTHER" id="PTHR34501:SF9">
    <property type="entry name" value="MAJOR OUTER MEMBRANE PROTEIN P.IA"/>
    <property type="match status" value="1"/>
</dbReference>
<evidence type="ECO:0000256" key="5">
    <source>
        <dbReference type="ARBA" id="ARBA00022692"/>
    </source>
</evidence>
<dbReference type="CDD" id="cd00342">
    <property type="entry name" value="gram_neg_porins"/>
    <property type="match status" value="1"/>
</dbReference>
<keyword evidence="6 11" id="KW-0732">Signal</keyword>
<evidence type="ECO:0000256" key="11">
    <source>
        <dbReference type="SAM" id="SignalP"/>
    </source>
</evidence>
<feature type="signal peptide" evidence="11">
    <location>
        <begin position="1"/>
        <end position="21"/>
    </location>
</feature>
<reference evidence="14" key="1">
    <citation type="submission" date="2016-10" db="EMBL/GenBank/DDBJ databases">
        <authorList>
            <person name="Varghese N."/>
            <person name="Submissions S."/>
        </authorList>
    </citation>
    <scope>NUCLEOTIDE SEQUENCE [LARGE SCALE GENOMIC DNA]</scope>
    <source>
        <strain evidence="14">LMG 26416</strain>
    </source>
</reference>
<evidence type="ECO:0000256" key="3">
    <source>
        <dbReference type="ARBA" id="ARBA00022448"/>
    </source>
</evidence>
<accession>A0A1H7WA03</accession>
<protein>
    <submittedName>
        <fullName evidence="13">Outer membrane protein (Porin)</fullName>
    </submittedName>
</protein>